<dbReference type="InterPro" id="IPR014710">
    <property type="entry name" value="RmlC-like_jellyroll"/>
</dbReference>
<dbReference type="InParanoid" id="Q89XQ5"/>
<dbReference type="GO" id="GO:0010136">
    <property type="term" value="P:ureide catabolic process"/>
    <property type="evidence" value="ECO:0000318"/>
    <property type="project" value="GO_Central"/>
</dbReference>
<dbReference type="GO" id="GO:0071522">
    <property type="term" value="F:ureidoglycine aminohydrolase activity"/>
    <property type="evidence" value="ECO:0000318"/>
    <property type="project" value="GO_Central"/>
</dbReference>
<protein>
    <submittedName>
        <fullName evidence="2">Blr0253 protein</fullName>
    </submittedName>
</protein>
<dbReference type="InterPro" id="IPR011051">
    <property type="entry name" value="RmlC_Cupin_sf"/>
</dbReference>
<dbReference type="SUPFAM" id="SSF51182">
    <property type="entry name" value="RmlC-like cupins"/>
    <property type="match status" value="1"/>
</dbReference>
<keyword evidence="3" id="KW-1185">Reference proteome</keyword>
<dbReference type="OrthoDB" id="9814939at2"/>
<organism evidence="2 3">
    <name type="scientific">Bradyrhizobium diazoefficiens (strain JCM 10833 / BCRC 13528 / IAM 13628 / NBRC 14792 / USDA 110)</name>
    <dbReference type="NCBI Taxonomy" id="224911"/>
    <lineage>
        <taxon>Bacteria</taxon>
        <taxon>Pseudomonadati</taxon>
        <taxon>Pseudomonadota</taxon>
        <taxon>Alphaproteobacteria</taxon>
        <taxon>Hyphomicrobiales</taxon>
        <taxon>Nitrobacteraceae</taxon>
        <taxon>Bradyrhizobium</taxon>
    </lineage>
</organism>
<dbReference type="InterPro" id="IPR044704">
    <property type="entry name" value="UGlyAH_cupin_N"/>
</dbReference>
<dbReference type="PATRIC" id="fig|224911.5.peg.247"/>
<dbReference type="CDD" id="cd02211">
    <property type="entry name" value="cupin_UGlyAH_N"/>
    <property type="match status" value="1"/>
</dbReference>
<dbReference type="InterPro" id="IPR013096">
    <property type="entry name" value="Cupin_2"/>
</dbReference>
<dbReference type="AlphaFoldDB" id="Q89XQ5"/>
<dbReference type="InterPro" id="IPR044697">
    <property type="entry name" value="UGlyAH_cupin_C"/>
</dbReference>
<dbReference type="Proteomes" id="UP000002526">
    <property type="component" value="Chromosome"/>
</dbReference>
<accession>Q89XQ5</accession>
<dbReference type="CDD" id="cd02212">
    <property type="entry name" value="cupin_UGlyAH_C"/>
    <property type="match status" value="1"/>
</dbReference>
<dbReference type="PANTHER" id="PTHR34571:SF1">
    <property type="entry name" value="(S)-UREIDOGLYCINE AMINOHYDROLASE"/>
    <property type="match status" value="1"/>
</dbReference>
<dbReference type="STRING" id="224911.AAV28_40505"/>
<name>Q89XQ5_BRADU</name>
<feature type="domain" description="Cupin type-2" evidence="1">
    <location>
        <begin position="108"/>
        <end position="168"/>
    </location>
</feature>
<dbReference type="NCBIfam" id="TIGR03214">
    <property type="entry name" value="ura-cupin"/>
    <property type="match status" value="1"/>
</dbReference>
<gene>
    <name evidence="2" type="ordered locus">blr0253</name>
</gene>
<dbReference type="EnsemblBacteria" id="BAC45518">
    <property type="protein sequence ID" value="BAC45518"/>
    <property type="gene ID" value="BAC45518"/>
</dbReference>
<proteinExistence type="predicted"/>
<dbReference type="FunCoup" id="Q89XQ5">
    <property type="interactions" value="206"/>
</dbReference>
<dbReference type="GO" id="GO:0006145">
    <property type="term" value="P:purine nucleobase catabolic process"/>
    <property type="evidence" value="ECO:0000318"/>
    <property type="project" value="GO_Central"/>
</dbReference>
<dbReference type="HOGENOM" id="CLU_056083_0_0_5"/>
<evidence type="ECO:0000313" key="3">
    <source>
        <dbReference type="Proteomes" id="UP000002526"/>
    </source>
</evidence>
<dbReference type="Pfam" id="PF07883">
    <property type="entry name" value="Cupin_2"/>
    <property type="match status" value="1"/>
</dbReference>
<dbReference type="KEGG" id="bja:blr0253"/>
<sequence>MKRAPVSAACFRNPPTRPFARTFRLNQTPRGPQMHPTDLPGQPGIVPPGAIGHNRGVVGRNFAFMPPEGVLKSRLPAWKSTTVRFLAAPSLGAGFAQYMLEIEPAGGTAQPICVDLQHFFYVVAGGVDVTIGSDPPVELAVGAFVYVPPGVSFTMSCHPTAPARIIAVKKRYEKAEDIATPTAIIGQQQSMPMTNHTGLQGRGFKHLLPMGDLRFDFEMNLMFFQPGVCFPAVETHIMEHGLFMLEGQGLYYLGNSWHEIWVDDFIWMGSFCPQQFYPTGLNHSVYLLYKNVNRDVVL</sequence>
<dbReference type="Gene3D" id="2.60.120.10">
    <property type="entry name" value="Jelly Rolls"/>
    <property type="match status" value="2"/>
</dbReference>
<dbReference type="EMBL" id="BA000040">
    <property type="protein sequence ID" value="BAC45518.1"/>
    <property type="molecule type" value="Genomic_DNA"/>
</dbReference>
<dbReference type="InterPro" id="IPR017627">
    <property type="entry name" value="UGHY"/>
</dbReference>
<reference evidence="3" key="1">
    <citation type="journal article" date="2002" name="DNA Res.">
        <title>Complete genomic sequence of nitrogen-fixing symbiotic bacterium Bradyrhizobium japonicum USDA110.</title>
        <authorList>
            <person name="Kaneko T."/>
            <person name="Nakamura Y."/>
            <person name="Sato S."/>
            <person name="Minamisawa K."/>
            <person name="Uchiumi T."/>
            <person name="Sasamoto S."/>
            <person name="Watanabe A."/>
            <person name="Idesawa K."/>
            <person name="Iriguchi M."/>
            <person name="Kawashima K."/>
            <person name="Kohara M."/>
            <person name="Matsumoto M."/>
            <person name="Shimpo S."/>
            <person name="Tsuruoka H."/>
            <person name="Wada T."/>
            <person name="Yamada M."/>
            <person name="Tabata S."/>
        </authorList>
    </citation>
    <scope>NUCLEOTIDE SEQUENCE [LARGE SCALE GENOMIC DNA]</scope>
    <source>
        <strain evidence="3">JCM 10833 / BCRC 13528 / IAM 13628 / NBRC 14792 / USDA 110</strain>
    </source>
</reference>
<evidence type="ECO:0000313" key="2">
    <source>
        <dbReference type="EMBL" id="BAC45518.1"/>
    </source>
</evidence>
<dbReference type="eggNOG" id="COG3257">
    <property type="taxonomic scope" value="Bacteria"/>
</dbReference>
<evidence type="ECO:0000259" key="1">
    <source>
        <dbReference type="Pfam" id="PF07883"/>
    </source>
</evidence>
<dbReference type="PANTHER" id="PTHR34571">
    <property type="entry name" value="(S)-UREIDOGLYCINE AMINOHYDROLASE"/>
    <property type="match status" value="1"/>
</dbReference>